<comment type="similarity">
    <text evidence="2 9">Belongs to the major facilitator superfamily. Sugar transporter (TC 2.A.1.1) family.</text>
</comment>
<dbReference type="PRINTS" id="PR00171">
    <property type="entry name" value="SUGRTRNSPORT"/>
</dbReference>
<feature type="transmembrane region" description="Helical" evidence="10">
    <location>
        <begin position="320"/>
        <end position="341"/>
    </location>
</feature>
<evidence type="ECO:0000256" key="9">
    <source>
        <dbReference type="RuleBase" id="RU003346"/>
    </source>
</evidence>
<dbReference type="CDD" id="cd17359">
    <property type="entry name" value="MFS_XylE_like"/>
    <property type="match status" value="1"/>
</dbReference>
<evidence type="ECO:0000259" key="11">
    <source>
        <dbReference type="PROSITE" id="PS50850"/>
    </source>
</evidence>
<feature type="domain" description="Major facilitator superfamily (MFS) profile" evidence="11">
    <location>
        <begin position="13"/>
        <end position="439"/>
    </location>
</feature>
<proteinExistence type="inferred from homology"/>
<evidence type="ECO:0000256" key="2">
    <source>
        <dbReference type="ARBA" id="ARBA00010992"/>
    </source>
</evidence>
<name>A0A940WVH4_9BACI</name>
<feature type="transmembrane region" description="Helical" evidence="10">
    <location>
        <begin position="291"/>
        <end position="313"/>
    </location>
</feature>
<feature type="transmembrane region" description="Helical" evidence="10">
    <location>
        <begin position="347"/>
        <end position="373"/>
    </location>
</feature>
<gene>
    <name evidence="12" type="ORF">J7W16_20755</name>
</gene>
<dbReference type="InterPro" id="IPR005828">
    <property type="entry name" value="MFS_sugar_transport-like"/>
</dbReference>
<dbReference type="PROSITE" id="PS00217">
    <property type="entry name" value="SUGAR_TRANSPORT_2"/>
    <property type="match status" value="1"/>
</dbReference>
<feature type="transmembrane region" description="Helical" evidence="10">
    <location>
        <begin position="385"/>
        <end position="408"/>
    </location>
</feature>
<dbReference type="Pfam" id="PF00083">
    <property type="entry name" value="Sugar_tr"/>
    <property type="match status" value="1"/>
</dbReference>
<evidence type="ECO:0000256" key="10">
    <source>
        <dbReference type="SAM" id="Phobius"/>
    </source>
</evidence>
<dbReference type="Gene3D" id="1.20.1250.20">
    <property type="entry name" value="MFS general substrate transporter like domains"/>
    <property type="match status" value="2"/>
</dbReference>
<dbReference type="EMBL" id="JAGKSQ010000015">
    <property type="protein sequence ID" value="MBP3953539.1"/>
    <property type="molecule type" value="Genomic_DNA"/>
</dbReference>
<dbReference type="GO" id="GO:0022857">
    <property type="term" value="F:transmembrane transporter activity"/>
    <property type="evidence" value="ECO:0007669"/>
    <property type="project" value="InterPro"/>
</dbReference>
<dbReference type="InterPro" id="IPR047984">
    <property type="entry name" value="XylE-like"/>
</dbReference>
<evidence type="ECO:0000256" key="5">
    <source>
        <dbReference type="ARBA" id="ARBA00022597"/>
    </source>
</evidence>
<dbReference type="GO" id="GO:0005886">
    <property type="term" value="C:plasma membrane"/>
    <property type="evidence" value="ECO:0007669"/>
    <property type="project" value="UniProtKB-SubCell"/>
</dbReference>
<dbReference type="PANTHER" id="PTHR48020:SF12">
    <property type="entry name" value="PROTON MYO-INOSITOL COTRANSPORTER"/>
    <property type="match status" value="1"/>
</dbReference>
<keyword evidence="4" id="KW-1003">Cell membrane</keyword>
<dbReference type="InterPro" id="IPR005829">
    <property type="entry name" value="Sugar_transporter_CS"/>
</dbReference>
<evidence type="ECO:0000256" key="4">
    <source>
        <dbReference type="ARBA" id="ARBA00022475"/>
    </source>
</evidence>
<feature type="transmembrane region" description="Helical" evidence="10">
    <location>
        <begin position="104"/>
        <end position="125"/>
    </location>
</feature>
<evidence type="ECO:0000256" key="8">
    <source>
        <dbReference type="ARBA" id="ARBA00023136"/>
    </source>
</evidence>
<evidence type="ECO:0000313" key="13">
    <source>
        <dbReference type="Proteomes" id="UP000678228"/>
    </source>
</evidence>
<dbReference type="PROSITE" id="PS00216">
    <property type="entry name" value="SUGAR_TRANSPORT_1"/>
    <property type="match status" value="2"/>
</dbReference>
<dbReference type="InterPro" id="IPR003663">
    <property type="entry name" value="Sugar/inositol_transpt"/>
</dbReference>
<feature type="transmembrane region" description="Helical" evidence="10">
    <location>
        <begin position="79"/>
        <end position="98"/>
    </location>
</feature>
<dbReference type="InterPro" id="IPR020846">
    <property type="entry name" value="MFS_dom"/>
</dbReference>
<evidence type="ECO:0000256" key="7">
    <source>
        <dbReference type="ARBA" id="ARBA00022989"/>
    </source>
</evidence>
<dbReference type="InterPro" id="IPR050814">
    <property type="entry name" value="Myo-inositol_Transporter"/>
</dbReference>
<feature type="transmembrane region" description="Helical" evidence="10">
    <location>
        <begin position="137"/>
        <end position="155"/>
    </location>
</feature>
<keyword evidence="5" id="KW-0762">Sugar transport</keyword>
<protein>
    <submittedName>
        <fullName evidence="12">Sugar porter family MFS transporter</fullName>
    </submittedName>
</protein>
<reference evidence="12" key="1">
    <citation type="submission" date="2021-03" db="EMBL/GenBank/DDBJ databases">
        <title>Bacillus suaedae sp. nov., isolated from Suaeda aralocaspica.</title>
        <authorList>
            <person name="Lei R.F.R."/>
        </authorList>
    </citation>
    <scope>NUCLEOTIDE SEQUENCE</scope>
    <source>
        <strain evidence="12">YZJH907-2</strain>
    </source>
</reference>
<dbReference type="Proteomes" id="UP000678228">
    <property type="component" value="Unassembled WGS sequence"/>
</dbReference>
<dbReference type="FunFam" id="1.20.1250.20:FF:000122">
    <property type="entry name" value="D-xylose transporter XylE"/>
    <property type="match status" value="1"/>
</dbReference>
<dbReference type="PANTHER" id="PTHR48020">
    <property type="entry name" value="PROTON MYO-INOSITOL COTRANSPORTER"/>
    <property type="match status" value="1"/>
</dbReference>
<keyword evidence="8 10" id="KW-0472">Membrane</keyword>
<evidence type="ECO:0000256" key="6">
    <source>
        <dbReference type="ARBA" id="ARBA00022692"/>
    </source>
</evidence>
<organism evidence="12 13">
    <name type="scientific">Halalkalibacter suaedae</name>
    <dbReference type="NCBI Taxonomy" id="2822140"/>
    <lineage>
        <taxon>Bacteria</taxon>
        <taxon>Bacillati</taxon>
        <taxon>Bacillota</taxon>
        <taxon>Bacilli</taxon>
        <taxon>Bacillales</taxon>
        <taxon>Bacillaceae</taxon>
        <taxon>Halalkalibacter</taxon>
    </lineage>
</organism>
<comment type="caution">
    <text evidence="12">The sequence shown here is derived from an EMBL/GenBank/DDBJ whole genome shotgun (WGS) entry which is preliminary data.</text>
</comment>
<evidence type="ECO:0000256" key="3">
    <source>
        <dbReference type="ARBA" id="ARBA00022448"/>
    </source>
</evidence>
<feature type="transmembrane region" description="Helical" evidence="10">
    <location>
        <begin position="252"/>
        <end position="271"/>
    </location>
</feature>
<feature type="transmembrane region" description="Helical" evidence="10">
    <location>
        <begin position="175"/>
        <end position="194"/>
    </location>
</feature>
<feature type="transmembrane region" description="Helical" evidence="10">
    <location>
        <begin position="7"/>
        <end position="39"/>
    </location>
</feature>
<keyword evidence="3 9" id="KW-0813">Transport</keyword>
<feature type="transmembrane region" description="Helical" evidence="10">
    <location>
        <begin position="414"/>
        <end position="435"/>
    </location>
</feature>
<dbReference type="InterPro" id="IPR036259">
    <property type="entry name" value="MFS_trans_sf"/>
</dbReference>
<dbReference type="RefSeq" id="WP_210599390.1">
    <property type="nucleotide sequence ID" value="NZ_JAGKSQ010000015.1"/>
</dbReference>
<feature type="transmembrane region" description="Helical" evidence="10">
    <location>
        <begin position="51"/>
        <end position="70"/>
    </location>
</feature>
<keyword evidence="13" id="KW-1185">Reference proteome</keyword>
<sequence length="476" mass="52265">MLDKHSSWYVILIAVAAGVAGLMYGFDTAVISGAIGFLAERYDLSPAMQGWVISCVMIGGVLGVAISGFLSDKYGRKNIMFLSAILFIISALGSAFATDVTMLVIARIIGGFGIGFASALSVTYISECAPPKIRGRLGSLYQLFTIFGICATFYINYAVANSGTYAWGLEEGWRWMLGYGVFPGLIFFILLFFIPESPRFLMQKGREAEALQTLKRINGETVAKQEAKEIKLSIETEKNTSVKQLLKPGLRMAMGVGIFLALFNQVIGMNAVTYYGPDIFRSVGFENNTEFLATSIIGSVQVVFTIVALLLIDRLGRKKLMAIGSSLMAIFMVLIGSVFYFEPASSGPLLVIFVAGFTAAFCVSMGPIPWIMIPEIFPNHLRAKAVGIATMFLWGANWAIGQFTPILINNMGGAFTFWMFAVINAICFLFVMTIVPETKNKTLEEIGRIWTPKKNNTSEFNKEFFTDLPSQETVRK</sequence>
<evidence type="ECO:0000256" key="1">
    <source>
        <dbReference type="ARBA" id="ARBA00004651"/>
    </source>
</evidence>
<accession>A0A940WVH4</accession>
<dbReference type="AlphaFoldDB" id="A0A940WVH4"/>
<comment type="subcellular location">
    <subcellularLocation>
        <location evidence="1">Cell membrane</location>
        <topology evidence="1">Multi-pass membrane protein</topology>
    </subcellularLocation>
</comment>
<dbReference type="NCBIfam" id="TIGR00879">
    <property type="entry name" value="SP"/>
    <property type="match status" value="1"/>
</dbReference>
<evidence type="ECO:0000313" key="12">
    <source>
        <dbReference type="EMBL" id="MBP3953539.1"/>
    </source>
</evidence>
<dbReference type="PROSITE" id="PS50850">
    <property type="entry name" value="MFS"/>
    <property type="match status" value="1"/>
</dbReference>
<keyword evidence="7 10" id="KW-1133">Transmembrane helix</keyword>
<keyword evidence="6 10" id="KW-0812">Transmembrane</keyword>
<dbReference type="SUPFAM" id="SSF103473">
    <property type="entry name" value="MFS general substrate transporter"/>
    <property type="match status" value="1"/>
</dbReference>